<protein>
    <recommendedName>
        <fullName evidence="1">DUF218 domain-containing protein</fullName>
    </recommendedName>
</protein>
<dbReference type="Pfam" id="PF02698">
    <property type="entry name" value="DUF218"/>
    <property type="match status" value="1"/>
</dbReference>
<dbReference type="PANTHER" id="PTHR30336">
    <property type="entry name" value="INNER MEMBRANE PROTEIN, PROBABLE PERMEASE"/>
    <property type="match status" value="1"/>
</dbReference>
<dbReference type="InterPro" id="IPR014729">
    <property type="entry name" value="Rossmann-like_a/b/a_fold"/>
</dbReference>
<gene>
    <name evidence="2" type="ORF">A8C56_19320</name>
</gene>
<dbReference type="GO" id="GO:0005886">
    <property type="term" value="C:plasma membrane"/>
    <property type="evidence" value="ECO:0007669"/>
    <property type="project" value="TreeGrafter"/>
</dbReference>
<dbReference type="PANTHER" id="PTHR30336:SF20">
    <property type="entry name" value="DUF218 DOMAIN-CONTAINING PROTEIN"/>
    <property type="match status" value="1"/>
</dbReference>
<dbReference type="Gene3D" id="3.40.50.620">
    <property type="entry name" value="HUPs"/>
    <property type="match status" value="1"/>
</dbReference>
<feature type="domain" description="DUF218" evidence="1">
    <location>
        <begin position="232"/>
        <end position="347"/>
    </location>
</feature>
<keyword evidence="3" id="KW-1185">Reference proteome</keyword>
<dbReference type="InterPro" id="IPR051599">
    <property type="entry name" value="Cell_Envelope_Assoc"/>
</dbReference>
<organism evidence="2 3">
    <name type="scientific">Niabella ginsenosidivorans</name>
    <dbReference type="NCBI Taxonomy" id="1176587"/>
    <lineage>
        <taxon>Bacteria</taxon>
        <taxon>Pseudomonadati</taxon>
        <taxon>Bacteroidota</taxon>
        <taxon>Chitinophagia</taxon>
        <taxon>Chitinophagales</taxon>
        <taxon>Chitinophagaceae</taxon>
        <taxon>Niabella</taxon>
    </lineage>
</organism>
<reference evidence="2 3" key="1">
    <citation type="submission" date="2016-05" db="EMBL/GenBank/DDBJ databases">
        <title>Niabella ginsenosidivorans BS26 whole genome sequencing.</title>
        <authorList>
            <person name="Im W.T."/>
            <person name="Siddiqi M.Z."/>
        </authorList>
    </citation>
    <scope>NUCLEOTIDE SEQUENCE [LARGE SCALE GENOMIC DNA]</scope>
    <source>
        <strain evidence="2 3">BS26</strain>
    </source>
</reference>
<dbReference type="Proteomes" id="UP000077667">
    <property type="component" value="Chromosome"/>
</dbReference>
<dbReference type="CDD" id="cd06259">
    <property type="entry name" value="YdcF-like"/>
    <property type="match status" value="1"/>
</dbReference>
<proteinExistence type="predicted"/>
<dbReference type="InterPro" id="IPR003848">
    <property type="entry name" value="DUF218"/>
</dbReference>
<dbReference type="EMBL" id="CP015772">
    <property type="protein sequence ID" value="ANH82848.1"/>
    <property type="molecule type" value="Genomic_DNA"/>
</dbReference>
<evidence type="ECO:0000259" key="1">
    <source>
        <dbReference type="Pfam" id="PF02698"/>
    </source>
</evidence>
<evidence type="ECO:0000313" key="3">
    <source>
        <dbReference type="Proteomes" id="UP000077667"/>
    </source>
</evidence>
<dbReference type="STRING" id="1176587.A8C56_19320"/>
<name>A0A1A9I597_9BACT</name>
<dbReference type="KEGG" id="nia:A8C56_19320"/>
<dbReference type="AlphaFoldDB" id="A0A1A9I597"/>
<accession>A0A1A9I597</accession>
<sequence length="395" mass="45008">MSYCQKGSYQEETKILQKRIFYCLDAIEECPSVYKAFYSDTVLQRFMKQKCTLLQKAIDACAHLSCVANAILIKPEEDSVVALQFSNLYQKNSQIRQWVRDRIRATGFYRLGDSLSDASLFIRAWEEASGGINYIINAYLKNEGLQYPKVDSAAFYVKNSSYLDSVRHLITSTLASEKEDSLFFQPLLHICLKILLLNGRDEAARLLPLKKVNERPYQQIRSVQWKRFPFSTILVFGEGPETDEPISMHNKERCAAAAALFRAGKAPFIMVSGGYVHPFQTKYCEAVQMKKYLTDSLAIPDVAIIIEPHARHTTTNIRNANRIIYECKIPADKPVLGVSSASHIQYIAGKSFERVCRRDLKYLPFKRMKHLTDETVAFYPSPLSLQINTGDPLDP</sequence>
<evidence type="ECO:0000313" key="2">
    <source>
        <dbReference type="EMBL" id="ANH82848.1"/>
    </source>
</evidence>